<evidence type="ECO:0000313" key="8">
    <source>
        <dbReference type="Proteomes" id="UP001526147"/>
    </source>
</evidence>
<dbReference type="EMBL" id="JAOYEY010000051">
    <property type="protein sequence ID" value="MCV9888546.1"/>
    <property type="molecule type" value="Genomic_DNA"/>
</dbReference>
<keyword evidence="3" id="KW-0472">Membrane</keyword>
<protein>
    <submittedName>
        <fullName evidence="7">Extracellular solute-binding protein</fullName>
    </submittedName>
</protein>
<evidence type="ECO:0000256" key="5">
    <source>
        <dbReference type="ARBA" id="ARBA00023288"/>
    </source>
</evidence>
<feature type="signal peptide" evidence="6">
    <location>
        <begin position="1"/>
        <end position="22"/>
    </location>
</feature>
<keyword evidence="1" id="KW-1003">Cell membrane</keyword>
<keyword evidence="4" id="KW-0564">Palmitate</keyword>
<feature type="chain" id="PRO_5045172953" evidence="6">
    <location>
        <begin position="23"/>
        <end position="502"/>
    </location>
</feature>
<organism evidence="7 8">
    <name type="scientific">Metabacillus halosaccharovorans</name>
    <dbReference type="NCBI Taxonomy" id="930124"/>
    <lineage>
        <taxon>Bacteria</taxon>
        <taxon>Bacillati</taxon>
        <taxon>Bacillota</taxon>
        <taxon>Bacilli</taxon>
        <taxon>Bacillales</taxon>
        <taxon>Bacillaceae</taxon>
        <taxon>Metabacillus</taxon>
    </lineage>
</organism>
<keyword evidence="8" id="KW-1185">Reference proteome</keyword>
<gene>
    <name evidence="7" type="ORF">OIH86_23120</name>
</gene>
<dbReference type="SUPFAM" id="SSF53850">
    <property type="entry name" value="Periplasmic binding protein-like II"/>
    <property type="match status" value="1"/>
</dbReference>
<dbReference type="PROSITE" id="PS51257">
    <property type="entry name" value="PROKAR_LIPOPROTEIN"/>
    <property type="match status" value="1"/>
</dbReference>
<dbReference type="PANTHER" id="PTHR43649">
    <property type="entry name" value="ARABINOSE-BINDING PROTEIN-RELATED"/>
    <property type="match status" value="1"/>
</dbReference>
<keyword evidence="2 6" id="KW-0732">Signal</keyword>
<evidence type="ECO:0000256" key="2">
    <source>
        <dbReference type="ARBA" id="ARBA00022729"/>
    </source>
</evidence>
<sequence length="502" mass="56176">MGKRKVNLLLVLTLVFSMILTACSSEKKSSTEESGGEGPTEIRVMSHFFNPTPPSDDSEVKIEIEKATNTKLNIEWVSANNYGDKLNVMLASGDLPDLLLIPDPFQPVFRQAAEQGAFWDVSPYIKDYPNLNKTIDPIAWDLTKINGGNFGIPRPRPTDGETFFVLRKDWLDNVGLDVPTTSDELYEVMKAFTREDPDQNGKNDTIGMAGQINPTDMGSLGNFEGIFTGATGNWKEVDGELVHTATLPEMKDALEFLARAYKEKLIPEDFASMQISQVKEMFQGNKAGIVSEKTGAMQENFDPLSKIVEGFDFMNLYPVTSINDYNPKGAGFSGMNAIPKSVPEEKMKKILAMLDRWVEEDVFSLHKQGIEGVHHKVENGEVVVDTEKMVKDAVADFNQILYVSDPYASTVKPTFPEEVQKFYAEVQDERAKNSVADVSIGLYSETGQTYLPELTKKIMDLKTKIILGRESISAWDSFVTELKADQNFIKLTEEMNQSYKER</sequence>
<dbReference type="InterPro" id="IPR050490">
    <property type="entry name" value="Bact_solute-bd_prot1"/>
</dbReference>
<dbReference type="Gene3D" id="3.40.190.10">
    <property type="entry name" value="Periplasmic binding protein-like II"/>
    <property type="match status" value="2"/>
</dbReference>
<evidence type="ECO:0000256" key="4">
    <source>
        <dbReference type="ARBA" id="ARBA00023139"/>
    </source>
</evidence>
<evidence type="ECO:0000313" key="7">
    <source>
        <dbReference type="EMBL" id="MCV9888546.1"/>
    </source>
</evidence>
<evidence type="ECO:0000256" key="3">
    <source>
        <dbReference type="ARBA" id="ARBA00023136"/>
    </source>
</evidence>
<keyword evidence="5" id="KW-0449">Lipoprotein</keyword>
<accession>A0ABT3DPR9</accession>
<comment type="caution">
    <text evidence="7">The sequence shown here is derived from an EMBL/GenBank/DDBJ whole genome shotgun (WGS) entry which is preliminary data.</text>
</comment>
<dbReference type="RefSeq" id="WP_264144622.1">
    <property type="nucleotide sequence ID" value="NZ_JAOYEY010000051.1"/>
</dbReference>
<proteinExistence type="predicted"/>
<reference evidence="7 8" key="1">
    <citation type="submission" date="2022-10" db="EMBL/GenBank/DDBJ databases">
        <title>Draft genome assembly of moderately radiation resistant bacterium Metabacillus halosaccharovorans.</title>
        <authorList>
            <person name="Pal S."/>
            <person name="Gopinathan A."/>
        </authorList>
    </citation>
    <scope>NUCLEOTIDE SEQUENCE [LARGE SCALE GENOMIC DNA]</scope>
    <source>
        <strain evidence="7 8">VITHBRA001</strain>
    </source>
</reference>
<dbReference type="InterPro" id="IPR006059">
    <property type="entry name" value="SBP"/>
</dbReference>
<dbReference type="Pfam" id="PF01547">
    <property type="entry name" value="SBP_bac_1"/>
    <property type="match status" value="1"/>
</dbReference>
<dbReference type="Proteomes" id="UP001526147">
    <property type="component" value="Unassembled WGS sequence"/>
</dbReference>
<evidence type="ECO:0000256" key="6">
    <source>
        <dbReference type="SAM" id="SignalP"/>
    </source>
</evidence>
<name>A0ABT3DPR9_9BACI</name>
<evidence type="ECO:0000256" key="1">
    <source>
        <dbReference type="ARBA" id="ARBA00022475"/>
    </source>
</evidence>
<dbReference type="PANTHER" id="PTHR43649:SF33">
    <property type="entry name" value="POLYGALACTURONAN_RHAMNOGALACTURONAN-BINDING PROTEIN YTCQ"/>
    <property type="match status" value="1"/>
</dbReference>